<dbReference type="CDD" id="cd10527">
    <property type="entry name" value="SET_LSMT"/>
    <property type="match status" value="1"/>
</dbReference>
<feature type="coiled-coil region" evidence="1">
    <location>
        <begin position="1607"/>
        <end position="1634"/>
    </location>
</feature>
<dbReference type="PROSITE" id="PS50280">
    <property type="entry name" value="SET"/>
    <property type="match status" value="1"/>
</dbReference>
<gene>
    <name evidence="4" type="primary">RBCMT</name>
    <name evidence="4" type="ORF">AK812_SmicGene39176</name>
</gene>
<dbReference type="InterPro" id="IPR036464">
    <property type="entry name" value="Rubisco_LSMT_subst-bd_sf"/>
</dbReference>
<evidence type="ECO:0000256" key="2">
    <source>
        <dbReference type="SAM" id="MobiDB-lite"/>
    </source>
</evidence>
<feature type="region of interest" description="Disordered" evidence="2">
    <location>
        <begin position="1540"/>
        <end position="1559"/>
    </location>
</feature>
<reference evidence="4 5" key="1">
    <citation type="submission" date="2016-02" db="EMBL/GenBank/DDBJ databases">
        <title>Genome analysis of coral dinoflagellate symbionts highlights evolutionary adaptations to a symbiotic lifestyle.</title>
        <authorList>
            <person name="Aranda M."/>
            <person name="Li Y."/>
            <person name="Liew Y.J."/>
            <person name="Baumgarten S."/>
            <person name="Simakov O."/>
            <person name="Wilson M."/>
            <person name="Piel J."/>
            <person name="Ashoor H."/>
            <person name="Bougouffa S."/>
            <person name="Bajic V.B."/>
            <person name="Ryu T."/>
            <person name="Ravasi T."/>
            <person name="Bayer T."/>
            <person name="Micklem G."/>
            <person name="Kim H."/>
            <person name="Bhak J."/>
            <person name="Lajeunesse T.C."/>
            <person name="Voolstra C.R."/>
        </authorList>
    </citation>
    <scope>NUCLEOTIDE SEQUENCE [LARGE SCALE GENOMIC DNA]</scope>
    <source>
        <strain evidence="4 5">CCMP2467</strain>
    </source>
</reference>
<proteinExistence type="predicted"/>
<dbReference type="EMBL" id="LSRX01001381">
    <property type="protein sequence ID" value="OLP80418.1"/>
    <property type="molecule type" value="Genomic_DNA"/>
</dbReference>
<keyword evidence="5" id="KW-1185">Reference proteome</keyword>
<evidence type="ECO:0000259" key="3">
    <source>
        <dbReference type="PROSITE" id="PS50280"/>
    </source>
</evidence>
<evidence type="ECO:0000313" key="4">
    <source>
        <dbReference type="EMBL" id="OLP80418.1"/>
    </source>
</evidence>
<keyword evidence="1" id="KW-0175">Coiled coil</keyword>
<feature type="coiled-coil region" evidence="1">
    <location>
        <begin position="1446"/>
        <end position="1480"/>
    </location>
</feature>
<keyword evidence="4" id="KW-0489">Methyltransferase</keyword>
<keyword evidence="4" id="KW-0808">Transferase</keyword>
<dbReference type="InterPro" id="IPR046341">
    <property type="entry name" value="SET_dom_sf"/>
</dbReference>
<evidence type="ECO:0000313" key="5">
    <source>
        <dbReference type="Proteomes" id="UP000186817"/>
    </source>
</evidence>
<feature type="compositionally biased region" description="Polar residues" evidence="2">
    <location>
        <begin position="1372"/>
        <end position="1388"/>
    </location>
</feature>
<dbReference type="Gene3D" id="3.90.1420.10">
    <property type="entry name" value="Rubisco LSMT, substrate-binding domain"/>
    <property type="match status" value="1"/>
</dbReference>
<dbReference type="OrthoDB" id="413501at2759"/>
<feature type="domain" description="SET" evidence="3">
    <location>
        <begin position="7"/>
        <end position="220"/>
    </location>
</feature>
<feature type="compositionally biased region" description="Low complexity" evidence="2">
    <location>
        <begin position="1512"/>
        <end position="1521"/>
    </location>
</feature>
<feature type="region of interest" description="Disordered" evidence="2">
    <location>
        <begin position="1238"/>
        <end position="1259"/>
    </location>
</feature>
<dbReference type="SUPFAM" id="SSF82199">
    <property type="entry name" value="SET domain"/>
    <property type="match status" value="1"/>
</dbReference>
<feature type="compositionally biased region" description="Basic and acidic residues" evidence="2">
    <location>
        <begin position="1202"/>
        <end position="1223"/>
    </location>
</feature>
<feature type="region of interest" description="Disordered" evidence="2">
    <location>
        <begin position="1285"/>
        <end position="1394"/>
    </location>
</feature>
<accession>A0A1Q9CBW9</accession>
<name>A0A1Q9CBW9_SYMMI</name>
<dbReference type="GO" id="GO:0032259">
    <property type="term" value="P:methylation"/>
    <property type="evidence" value="ECO:0007669"/>
    <property type="project" value="UniProtKB-KW"/>
</dbReference>
<dbReference type="PANTHER" id="PTHR39290:SF6">
    <property type="entry name" value="S-ADENOSYL-L-METHIONINE-DEPENDENT METHYLTRANSFERASES SUPERFAMILY PROTEIN"/>
    <property type="match status" value="1"/>
</dbReference>
<dbReference type="PANTHER" id="PTHR39290">
    <property type="entry name" value="C3H1-TYPE DOMAIN-CONTAINING PROTEIN-RELATED"/>
    <property type="match status" value="1"/>
</dbReference>
<dbReference type="GO" id="GO:0008168">
    <property type="term" value="F:methyltransferase activity"/>
    <property type="evidence" value="ECO:0007669"/>
    <property type="project" value="UniProtKB-KW"/>
</dbReference>
<organism evidence="4 5">
    <name type="scientific">Symbiodinium microadriaticum</name>
    <name type="common">Dinoflagellate</name>
    <name type="synonym">Zooxanthella microadriatica</name>
    <dbReference type="NCBI Taxonomy" id="2951"/>
    <lineage>
        <taxon>Eukaryota</taxon>
        <taxon>Sar</taxon>
        <taxon>Alveolata</taxon>
        <taxon>Dinophyceae</taxon>
        <taxon>Suessiales</taxon>
        <taxon>Symbiodiniaceae</taxon>
        <taxon>Symbiodinium</taxon>
    </lineage>
</organism>
<comment type="caution">
    <text evidence="4">The sequence shown here is derived from an EMBL/GenBank/DDBJ whole genome shotgun (WGS) entry which is preliminary data.</text>
</comment>
<feature type="region of interest" description="Disordered" evidence="2">
    <location>
        <begin position="1483"/>
        <end position="1521"/>
    </location>
</feature>
<dbReference type="Proteomes" id="UP000186817">
    <property type="component" value="Unassembled WGS sequence"/>
</dbReference>
<dbReference type="Gene3D" id="3.90.1410.10">
    <property type="entry name" value="set domain protein methyltransferase, domain 1"/>
    <property type="match status" value="1"/>
</dbReference>
<feature type="region of interest" description="Disordered" evidence="2">
    <location>
        <begin position="1201"/>
        <end position="1226"/>
    </location>
</feature>
<evidence type="ECO:0000256" key="1">
    <source>
        <dbReference type="SAM" id="Coils"/>
    </source>
</evidence>
<feature type="compositionally biased region" description="Basic and acidic residues" evidence="2">
    <location>
        <begin position="1540"/>
        <end position="1549"/>
    </location>
</feature>
<protein>
    <submittedName>
        <fullName evidence="4">Ribulose-1,5 bisphosphate carboxylase/oxygenase large subunit N-methyltransferase, chloroplastic</fullName>
    </submittedName>
</protein>
<sequence>MELASSALVELKDFEGTGRGVAALRDTEEGEVLLEVELKHCWTAKRAREALGIDGLSEKEAILAHLMVASAGEDGGKSPSCHLQQLPTLEEMNLPNFWASEDLDELEGSEVQTHALRLQEELPEDFSQLCEKLKSSTFELAETLSFASYQWAWSIYSSRVMSLSVSEGSPIFAIVPGLDMFNHSPWVPPGLFKLDCERNMVVMRAGVRLAAGEQVFINYAQPMFNSQMLQSFGFVLEEEALQSSQITLSLQVSAAKLMLQKRLLDATDGGHEMLHSPASADFEGLQELIVRHTLTLQEPLPPAFLGMVRAQHLQGDALHPSASASCLQGLQGPQAKEEMRALLLVSLLLQGKLSELRGGDLEDRRVLQSGSLSGARRLALLQRCGERRVLLAARAEAERLQLRCLQQALDRSTDCREKCEHCPDCQKAQTPWLHRLQAASGRLQAEVSSVASLSKSLFDRLEARHLIQACHLINLWVVGISPPAVPLETVQKLCIAPETWPSSWTSPTPEAKTQPKVWEEESFEYLQIYVQKLQLWGSWLLAQWMHAEAVLLEELSAMGSEQVSLRQKYAWSLPTEEALEALQRRAPLLEVGAGKGYWASLLRERSVDILAFDSAPDPRFNPEGPEAVLEETSKSARYCEVLEGGVEVVQEHQAGRTLVLMWPDWLGLGTYGLECLKAYEGKELILVGEWRTSTFGSYAPSISQHGQSFSLEFQKKVESDFCLVEMIELPRWPLFLDCLQIFRRVQALMNLRSSLTGRRGPVWRRGRITTQERTFEEIANYLLSGENDYASFQEICKNFDPPADPQQIRAVIERYPDRFTVSRDTVTVVDAHRKEAITCMIKKLVVRDMAHVEIDPNKACEHIWQAAHYALKATPCRVAQILGSVAKATLTYPDEVGKGVYPANMPLALACLIDRMVYLARQRGSQLLEKALSPKLYDILLRRWVVGRIKGSQFLANMILLWERLGYFEAKDLDKCKESLVSFVFRAPLAMAIVGESGQTARQAATELSLKACLHRFPPPVPQPNVPSSDPGTASLEANPGSLGHPELCRRPCIYLLKGGACHAGHTCNFCHLTHCTLDAKLDQKQRRLLQKMSPGEMLATSLGLVSKFELRFLPHFRSRADETGDRRGQTFATIPRSFVKDEVKEAFEALRYILIAYARHDGVPDPPDKDSGDGWYKIAARDAGEQKNTEPICSQDQLQALERERQEEEDRERQTMEEEFQKRRQRTMHAMAQMGLGEEEKPDVPTAVPESPKEARDVPVEAVSAMFDALDEEELFGSALPYNSAVYSDEEEAIFGSPVGEDTPSEMPPSPLKASGTETEAGKEAAQSDTVEPQPLPEREVAGPAGPSPSPEQSATEEQRSKEAMDLGATQPYSSQGGDSLPATQAYQDEPSPKRSLLDVGAVMQHVAWPIEHFTSTVIMGQVCGPGVLCDLDKASGDRRWSGDGDQASRKADQLALELRMLKDENYRIREEQLRLEKELRAKRQWAQPPSERPSHSKWRSSEATMGTQGGPSASARPGGADYQQLAYMKEVIRSLQEENSQLRRGEKSVATSPTVSQEEYRQLERQLRALQQQQLRQVGSAGVSTAVSGVSTPLSSSGHIFGEEARSMRAHYEALQREQDELRNKVRRLARA</sequence>
<dbReference type="InterPro" id="IPR001214">
    <property type="entry name" value="SET_dom"/>
</dbReference>